<organism evidence="1 2">
    <name type="scientific">Diphasiastrum complanatum</name>
    <name type="common">Issler's clubmoss</name>
    <name type="synonym">Lycopodium complanatum</name>
    <dbReference type="NCBI Taxonomy" id="34168"/>
    <lineage>
        <taxon>Eukaryota</taxon>
        <taxon>Viridiplantae</taxon>
        <taxon>Streptophyta</taxon>
        <taxon>Embryophyta</taxon>
        <taxon>Tracheophyta</taxon>
        <taxon>Lycopodiopsida</taxon>
        <taxon>Lycopodiales</taxon>
        <taxon>Lycopodiaceae</taxon>
        <taxon>Lycopodioideae</taxon>
        <taxon>Diphasiastrum</taxon>
    </lineage>
</organism>
<dbReference type="EMBL" id="CM055109">
    <property type="protein sequence ID" value="KAJ7522563.1"/>
    <property type="molecule type" value="Genomic_DNA"/>
</dbReference>
<reference evidence="2" key="1">
    <citation type="journal article" date="2024" name="Proc. Natl. Acad. Sci. U.S.A.">
        <title>Extraordinary preservation of gene collinearity over three hundred million years revealed in homosporous lycophytes.</title>
        <authorList>
            <person name="Li C."/>
            <person name="Wickell D."/>
            <person name="Kuo L.Y."/>
            <person name="Chen X."/>
            <person name="Nie B."/>
            <person name="Liao X."/>
            <person name="Peng D."/>
            <person name="Ji J."/>
            <person name="Jenkins J."/>
            <person name="Williams M."/>
            <person name="Shu S."/>
            <person name="Plott C."/>
            <person name="Barry K."/>
            <person name="Rajasekar S."/>
            <person name="Grimwood J."/>
            <person name="Han X."/>
            <person name="Sun S."/>
            <person name="Hou Z."/>
            <person name="He W."/>
            <person name="Dai G."/>
            <person name="Sun C."/>
            <person name="Schmutz J."/>
            <person name="Leebens-Mack J.H."/>
            <person name="Li F.W."/>
            <person name="Wang L."/>
        </authorList>
    </citation>
    <scope>NUCLEOTIDE SEQUENCE [LARGE SCALE GENOMIC DNA]</scope>
    <source>
        <strain evidence="2">cv. PW_Plant_1</strain>
    </source>
</reference>
<evidence type="ECO:0000313" key="2">
    <source>
        <dbReference type="Proteomes" id="UP001162992"/>
    </source>
</evidence>
<protein>
    <submittedName>
        <fullName evidence="1">Uncharacterized protein</fullName>
    </submittedName>
</protein>
<comment type="caution">
    <text evidence="1">The sequence shown here is derived from an EMBL/GenBank/DDBJ whole genome shotgun (WGS) entry which is preliminary data.</text>
</comment>
<accession>A0ACC2AYI5</accession>
<gene>
    <name evidence="1" type="ORF">O6H91_18G017500</name>
</gene>
<sequence>MLLKQTKIQANILPHWRVPSFGSVDGDQHLPWCLFMINLQNHTQKAERELSSKFAMFQMLLTDQIIVKALVSEEASTESNYSEAHKAIQSKIENLQELLKHAENLRLQTLQELFNLLTPVQSARCRIAAFELVSAINTLSTTQFGDSSSVHEQHKSISASSSEVSGKTPFNILLEGSDLYETKGLPKSVDDNPVTLNTLNTSMEPLHFQDAGEM</sequence>
<dbReference type="Proteomes" id="UP001162992">
    <property type="component" value="Chromosome 18"/>
</dbReference>
<name>A0ACC2AYI5_DIPCM</name>
<keyword evidence="2" id="KW-1185">Reference proteome</keyword>
<evidence type="ECO:0000313" key="1">
    <source>
        <dbReference type="EMBL" id="KAJ7522563.1"/>
    </source>
</evidence>
<proteinExistence type="predicted"/>